<evidence type="ECO:0000313" key="1">
    <source>
        <dbReference type="EMBL" id="BBO35272.1"/>
    </source>
</evidence>
<protein>
    <recommendedName>
        <fullName evidence="3">Type 4 fimbrial biogenesis protein PilX N-terminal domain-containing protein</fullName>
    </recommendedName>
</protein>
<dbReference type="KEGG" id="lpav:PLANPX_4884"/>
<dbReference type="PROSITE" id="PS51257">
    <property type="entry name" value="PROKAR_LIPOPROTEIN"/>
    <property type="match status" value="1"/>
</dbReference>
<accession>A0A5K7XGV4</accession>
<proteinExistence type="predicted"/>
<dbReference type="RefSeq" id="WP_152100683.1">
    <property type="nucleotide sequence ID" value="NZ_AP021861.1"/>
</dbReference>
<gene>
    <name evidence="1" type="ORF">PLANPX_4884</name>
</gene>
<evidence type="ECO:0008006" key="3">
    <source>
        <dbReference type="Google" id="ProtNLM"/>
    </source>
</evidence>
<name>A0A5K7XGV4_9BACT</name>
<evidence type="ECO:0000313" key="2">
    <source>
        <dbReference type="Proteomes" id="UP000326837"/>
    </source>
</evidence>
<reference evidence="2" key="1">
    <citation type="submission" date="2019-10" db="EMBL/GenBank/DDBJ databases">
        <title>Lacipirellula parvula gen. nov., sp. nov., representing a lineage of planctomycetes widespread in freshwater anoxic habitats, and description of the family Lacipirellulaceae.</title>
        <authorList>
            <person name="Dedysh S.N."/>
            <person name="Kulichevskaya I.S."/>
            <person name="Beletsky A.V."/>
            <person name="Rakitin A.L."/>
            <person name="Mardanov A.V."/>
            <person name="Ivanova A.A."/>
            <person name="Saltykova V.X."/>
            <person name="Rijpstra W.I.C."/>
            <person name="Sinninghe Damste J.S."/>
            <person name="Ravin N.V."/>
        </authorList>
    </citation>
    <scope>NUCLEOTIDE SEQUENCE [LARGE SCALE GENOMIC DNA]</scope>
    <source>
        <strain evidence="2">PX69</strain>
    </source>
</reference>
<dbReference type="Proteomes" id="UP000326837">
    <property type="component" value="Chromosome"/>
</dbReference>
<dbReference type="AlphaFoldDB" id="A0A5K7XGV4"/>
<sequence>MNRRRSKSNQSRQGALLIAALACMAVAIAIIGVLFSSSLRTRRQLHAERDLRQVELLVDAGLRRAAAKLSADESYDGETWRIPADQLLQNGAAEVTIAVAPSQKAEDSSEDDDTVDVTIAARYPLNIPRTVQRTRTFTIHPAAN</sequence>
<dbReference type="EMBL" id="AP021861">
    <property type="protein sequence ID" value="BBO35272.1"/>
    <property type="molecule type" value="Genomic_DNA"/>
</dbReference>
<keyword evidence="2" id="KW-1185">Reference proteome</keyword>
<organism evidence="1 2">
    <name type="scientific">Lacipirellula parvula</name>
    <dbReference type="NCBI Taxonomy" id="2650471"/>
    <lineage>
        <taxon>Bacteria</taxon>
        <taxon>Pseudomonadati</taxon>
        <taxon>Planctomycetota</taxon>
        <taxon>Planctomycetia</taxon>
        <taxon>Pirellulales</taxon>
        <taxon>Lacipirellulaceae</taxon>
        <taxon>Lacipirellula</taxon>
    </lineage>
</organism>